<dbReference type="UniPathway" id="UPA00031">
    <property type="reaction ID" value="UER00012"/>
</dbReference>
<dbReference type="EMBL" id="CP002865">
    <property type="protein sequence ID" value="AEI37688.1"/>
    <property type="molecule type" value="Genomic_DNA"/>
</dbReference>
<feature type="modified residue" description="N6-(pyridoxal phosphate)lysine" evidence="9">
    <location>
        <position position="222"/>
    </location>
</feature>
<evidence type="ECO:0000256" key="2">
    <source>
        <dbReference type="ARBA" id="ARBA00005011"/>
    </source>
</evidence>
<evidence type="ECO:0000256" key="6">
    <source>
        <dbReference type="ARBA" id="ARBA00022679"/>
    </source>
</evidence>
<comment type="pathway">
    <text evidence="2 9">Amino-acid biosynthesis; L-histidine biosynthesis; L-histidine from 5-phospho-alpha-D-ribose 1-diphosphate: step 7/9.</text>
</comment>
<proteinExistence type="inferred from homology"/>
<dbReference type="GO" id="GO:0004400">
    <property type="term" value="F:histidinol-phosphate transaminase activity"/>
    <property type="evidence" value="ECO:0007669"/>
    <property type="project" value="UniProtKB-UniRule"/>
</dbReference>
<dbReference type="AlphaFoldDB" id="F8ESB3"/>
<dbReference type="InterPro" id="IPR015424">
    <property type="entry name" value="PyrdxlP-dep_Trfase"/>
</dbReference>
<dbReference type="HOGENOM" id="CLU_017584_3_3_5"/>
<dbReference type="HAMAP" id="MF_01023">
    <property type="entry name" value="HisC_aminotrans_2"/>
    <property type="match status" value="1"/>
</dbReference>
<dbReference type="InterPro" id="IPR015421">
    <property type="entry name" value="PyrdxlP-dep_Trfase_major"/>
</dbReference>
<keyword evidence="6 9" id="KW-0808">Transferase</keyword>
<dbReference type="eggNOG" id="COG0079">
    <property type="taxonomic scope" value="Bacteria"/>
</dbReference>
<comment type="similarity">
    <text evidence="3 9">Belongs to the class-II pyridoxal-phosphate-dependent aminotransferase family. Histidinol-phosphate aminotransferase subfamily.</text>
</comment>
<dbReference type="Gene3D" id="3.90.1150.10">
    <property type="entry name" value="Aspartate Aminotransferase, domain 1"/>
    <property type="match status" value="1"/>
</dbReference>
<dbReference type="KEGG" id="zmp:Zymop_0787"/>
<evidence type="ECO:0000259" key="10">
    <source>
        <dbReference type="Pfam" id="PF00155"/>
    </source>
</evidence>
<comment type="catalytic activity">
    <reaction evidence="8 9">
        <text>L-histidinol phosphate + 2-oxoglutarate = 3-(imidazol-4-yl)-2-oxopropyl phosphate + L-glutamate</text>
        <dbReference type="Rhea" id="RHEA:23744"/>
        <dbReference type="ChEBI" id="CHEBI:16810"/>
        <dbReference type="ChEBI" id="CHEBI:29985"/>
        <dbReference type="ChEBI" id="CHEBI:57766"/>
        <dbReference type="ChEBI" id="CHEBI:57980"/>
        <dbReference type="EC" id="2.6.1.9"/>
    </reaction>
</comment>
<gene>
    <name evidence="9" type="primary">hisC</name>
    <name evidence="11" type="ordered locus">Zymop_0787</name>
</gene>
<dbReference type="Proteomes" id="UP000000491">
    <property type="component" value="Chromosome"/>
</dbReference>
<dbReference type="CDD" id="cd00609">
    <property type="entry name" value="AAT_like"/>
    <property type="match status" value="1"/>
</dbReference>
<evidence type="ECO:0000256" key="8">
    <source>
        <dbReference type="ARBA" id="ARBA00047481"/>
    </source>
</evidence>
<dbReference type="STRING" id="579138.Zymop_0787"/>
<accession>F8ESB3</accession>
<feature type="domain" description="Aminotransferase class I/classII large" evidence="10">
    <location>
        <begin position="31"/>
        <end position="358"/>
    </location>
</feature>
<keyword evidence="7 9" id="KW-0663">Pyridoxal phosphate</keyword>
<evidence type="ECO:0000313" key="11">
    <source>
        <dbReference type="EMBL" id="AEI37688.1"/>
    </source>
</evidence>
<dbReference type="PANTHER" id="PTHR43643">
    <property type="entry name" value="HISTIDINOL-PHOSPHATE AMINOTRANSFERASE 2"/>
    <property type="match status" value="1"/>
</dbReference>
<name>F8ESB3_ZYMMT</name>
<dbReference type="InterPro" id="IPR004839">
    <property type="entry name" value="Aminotransferase_I/II_large"/>
</dbReference>
<dbReference type="Gene3D" id="3.40.640.10">
    <property type="entry name" value="Type I PLP-dependent aspartate aminotransferase-like (Major domain)"/>
    <property type="match status" value="1"/>
</dbReference>
<dbReference type="InterPro" id="IPR015422">
    <property type="entry name" value="PyrdxlP-dep_Trfase_small"/>
</dbReference>
<evidence type="ECO:0000256" key="9">
    <source>
        <dbReference type="HAMAP-Rule" id="MF_01023"/>
    </source>
</evidence>
<dbReference type="GO" id="GO:0030170">
    <property type="term" value="F:pyridoxal phosphate binding"/>
    <property type="evidence" value="ECO:0007669"/>
    <property type="project" value="InterPro"/>
</dbReference>
<dbReference type="RefSeq" id="WP_013934084.1">
    <property type="nucleotide sequence ID" value="NC_015709.1"/>
</dbReference>
<dbReference type="NCBIfam" id="TIGR01141">
    <property type="entry name" value="hisC"/>
    <property type="match status" value="1"/>
</dbReference>
<evidence type="ECO:0000256" key="1">
    <source>
        <dbReference type="ARBA" id="ARBA00001933"/>
    </source>
</evidence>
<dbReference type="Pfam" id="PF00155">
    <property type="entry name" value="Aminotran_1_2"/>
    <property type="match status" value="1"/>
</dbReference>
<organism evidence="11 12">
    <name type="scientific">Zymomonas mobilis subsp. pomaceae (strain ATCC 29192 / DSM 22645 / JCM 10191 / CCUG 17912 / NBRC 13757 / NCIMB 11200 / NRRL B-4491 / Barker I)</name>
    <dbReference type="NCBI Taxonomy" id="579138"/>
    <lineage>
        <taxon>Bacteria</taxon>
        <taxon>Pseudomonadati</taxon>
        <taxon>Pseudomonadota</taxon>
        <taxon>Alphaproteobacteria</taxon>
        <taxon>Sphingomonadales</taxon>
        <taxon>Zymomonadaceae</taxon>
        <taxon>Zymomonas</taxon>
    </lineage>
</organism>
<dbReference type="InterPro" id="IPR050106">
    <property type="entry name" value="HistidinolP_aminotransfase"/>
</dbReference>
<evidence type="ECO:0000256" key="3">
    <source>
        <dbReference type="ARBA" id="ARBA00007970"/>
    </source>
</evidence>
<sequence length="368" mass="40632">MTSPELRPKSWIDSIAPYIPGSSKTLDGRPAIKLSSNENPLGTSQKAQEAYINAVSSLYRYPDSEATELREAIGACYKLDPARIIHGTGSDEILHLAAGAYAGQDDEVLYPRYSFSVYPLAARRVGATPVEAPDDDYRCSVDALLAAVTPRTRVVFIANPNNPTGTWISQAEVERLYNGLPRNCLLVVDQAYAEYLDPECDDGALALAKNVRNVLVTRTFSKIYGLAAERIGWGYAAPSIIDALNRIRAPFNVTIAGQKAAMAALEDQKFVHDSYKHNRKWRSWFEDQMALLSNAGIRVIPSAANFSLLLFEGSLTAENAYKALMEEGYTARWLPGQRLPHALRITIGSEKHMRDVARILTDLVRQAL</sequence>
<dbReference type="PANTHER" id="PTHR43643:SF3">
    <property type="entry name" value="HISTIDINOL-PHOSPHATE AMINOTRANSFERASE"/>
    <property type="match status" value="1"/>
</dbReference>
<keyword evidence="9" id="KW-0028">Amino-acid biosynthesis</keyword>
<dbReference type="SUPFAM" id="SSF53383">
    <property type="entry name" value="PLP-dependent transferases"/>
    <property type="match status" value="1"/>
</dbReference>
<evidence type="ECO:0000256" key="7">
    <source>
        <dbReference type="ARBA" id="ARBA00022898"/>
    </source>
</evidence>
<evidence type="ECO:0000256" key="4">
    <source>
        <dbReference type="ARBA" id="ARBA00011738"/>
    </source>
</evidence>
<keyword evidence="9" id="KW-0368">Histidine biosynthesis</keyword>
<reference evidence="11 12" key="1">
    <citation type="journal article" date="2011" name="J. Bacteriol.">
        <title>Genome sequence of the ethanol-producing Zymomonas mobilis subsp. pomaceae lectotype strain ATCC 29192.</title>
        <authorList>
            <person name="Kouvelis V.N."/>
            <person name="Davenport K.W."/>
            <person name="Brettin T.S."/>
            <person name="Bruce D."/>
            <person name="Detter C."/>
            <person name="Han C.S."/>
            <person name="Nolan M."/>
            <person name="Tapia R."/>
            <person name="Damoulaki A."/>
            <person name="Kyrpides N.C."/>
            <person name="Typas M.A."/>
            <person name="Pappas K.M."/>
        </authorList>
    </citation>
    <scope>NUCLEOTIDE SEQUENCE [LARGE SCALE GENOMIC DNA]</scope>
    <source>
        <strain evidence="12">ATCC 29192 / DSM 22645 / JCM 10191 / CCUG 17912 / NBRC 13757 / NCIMB 11200 / NRRL B-4491 / Barker I</strain>
    </source>
</reference>
<evidence type="ECO:0000313" key="12">
    <source>
        <dbReference type="Proteomes" id="UP000000491"/>
    </source>
</evidence>
<dbReference type="EC" id="2.6.1.9" evidence="9"/>
<dbReference type="PATRIC" id="fig|579138.3.peg.827"/>
<comment type="subunit">
    <text evidence="4 9">Homodimer.</text>
</comment>
<dbReference type="InterPro" id="IPR005861">
    <property type="entry name" value="HisP_aminotrans"/>
</dbReference>
<evidence type="ECO:0000256" key="5">
    <source>
        <dbReference type="ARBA" id="ARBA00022576"/>
    </source>
</evidence>
<comment type="cofactor">
    <cofactor evidence="1 9">
        <name>pyridoxal 5'-phosphate</name>
        <dbReference type="ChEBI" id="CHEBI:597326"/>
    </cofactor>
</comment>
<protein>
    <recommendedName>
        <fullName evidence="9">Histidinol-phosphate aminotransferase</fullName>
        <ecNumber evidence="9">2.6.1.9</ecNumber>
    </recommendedName>
    <alternativeName>
        <fullName evidence="9">Imidazole acetol-phosphate transaminase</fullName>
    </alternativeName>
</protein>
<keyword evidence="5 9" id="KW-0032">Aminotransferase</keyword>
<dbReference type="GO" id="GO:0000105">
    <property type="term" value="P:L-histidine biosynthetic process"/>
    <property type="evidence" value="ECO:0007669"/>
    <property type="project" value="UniProtKB-UniRule"/>
</dbReference>